<gene>
    <name evidence="2" type="ORF">R4F53_00500</name>
</gene>
<dbReference type="EMBL" id="JAWLLD010000001">
    <property type="protein sequence ID" value="MDV7010787.1"/>
    <property type="molecule type" value="Genomic_DNA"/>
</dbReference>
<dbReference type="SUPFAM" id="SSF56731">
    <property type="entry name" value="DNA primase core"/>
    <property type="match status" value="1"/>
</dbReference>
<protein>
    <submittedName>
        <fullName evidence="2">Toprim domain-containing protein</fullName>
    </submittedName>
</protein>
<dbReference type="CDD" id="cd01029">
    <property type="entry name" value="TOPRIM_primases"/>
    <property type="match status" value="1"/>
</dbReference>
<sequence>MRRLSDSQKKFLVEATSRYHASLPGSLGERYLATRGLTAPSIKEDVAKFRLGYVEDPLSGHEMYRGMLAIPYLRWHPEYGWTAVSIRFRRLDNEQPKYLSVAGDQPWLFNTTVLINYSPFVAIAEGEIDAITAQVCGIPTVGVPGVQTWQPYFTELFLGYREVFLLADGDEPGMQFANKVAGSLPNAKVIPMPAGEDANSLVIKRGKAALLDRLK</sequence>
<dbReference type="InterPro" id="IPR006171">
    <property type="entry name" value="TOPRIM_dom"/>
</dbReference>
<dbReference type="Proteomes" id="UP001187143">
    <property type="component" value="Unassembled WGS sequence"/>
</dbReference>
<name>A0AAE4R950_MYCIT</name>
<proteinExistence type="predicted"/>
<accession>A0AAE4R950</accession>
<dbReference type="PROSITE" id="PS50880">
    <property type="entry name" value="TOPRIM"/>
    <property type="match status" value="1"/>
</dbReference>
<evidence type="ECO:0000313" key="3">
    <source>
        <dbReference type="Proteomes" id="UP001187143"/>
    </source>
</evidence>
<comment type="caution">
    <text evidence="2">The sequence shown here is derived from an EMBL/GenBank/DDBJ whole genome shotgun (WGS) entry which is preliminary data.</text>
</comment>
<dbReference type="Gene3D" id="3.40.1360.10">
    <property type="match status" value="1"/>
</dbReference>
<evidence type="ECO:0000313" key="2">
    <source>
        <dbReference type="EMBL" id="MDV7010787.1"/>
    </source>
</evidence>
<dbReference type="AlphaFoldDB" id="A0AAE4R950"/>
<reference evidence="2" key="1">
    <citation type="submission" date="2023-10" db="EMBL/GenBank/DDBJ databases">
        <title>Characterization and genome sequence of Mycobacterium intracellulare ABSURDO, a novel pathogenic isolate with three colony morphotypes that vary in growth and acid-fastness.</title>
        <authorList>
            <person name="Jude B.A."/>
            <person name="Robinson R.T."/>
        </authorList>
    </citation>
    <scope>NUCLEOTIDE SEQUENCE</scope>
    <source>
        <strain evidence="2">ABSURDO Component B</strain>
    </source>
</reference>
<organism evidence="2 3">
    <name type="scientific">Mycobacterium intracellulare</name>
    <dbReference type="NCBI Taxonomy" id="1767"/>
    <lineage>
        <taxon>Bacteria</taxon>
        <taxon>Bacillati</taxon>
        <taxon>Actinomycetota</taxon>
        <taxon>Actinomycetes</taxon>
        <taxon>Mycobacteriales</taxon>
        <taxon>Mycobacteriaceae</taxon>
        <taxon>Mycobacterium</taxon>
        <taxon>Mycobacterium avium complex (MAC)</taxon>
    </lineage>
</organism>
<evidence type="ECO:0000259" key="1">
    <source>
        <dbReference type="PROSITE" id="PS50880"/>
    </source>
</evidence>
<dbReference type="Pfam" id="PF13155">
    <property type="entry name" value="Toprim_2"/>
    <property type="match status" value="1"/>
</dbReference>
<dbReference type="InterPro" id="IPR034154">
    <property type="entry name" value="TOPRIM_DnaG/twinkle"/>
</dbReference>
<feature type="domain" description="Toprim" evidence="1">
    <location>
        <begin position="119"/>
        <end position="199"/>
    </location>
</feature>